<keyword evidence="4" id="KW-0853">WD repeat</keyword>
<dbReference type="Pfam" id="PF11715">
    <property type="entry name" value="Beta-prop_Nup120_160"/>
    <property type="match status" value="1"/>
</dbReference>
<comment type="subcellular location">
    <subcellularLocation>
        <location evidence="1">Nucleus</location>
    </subcellularLocation>
</comment>
<dbReference type="Pfam" id="PF21486">
    <property type="entry name" value="NUP120_helical"/>
    <property type="match status" value="1"/>
</dbReference>
<keyword evidence="10" id="KW-1185">Reference proteome</keyword>
<sequence length="1605" mass="180599">MEPRNELHDNTRSRIHSIYQDIQAMYDAGTPVFTRDSIRKIGEELKHFQNGERNNGAKITLKGINGVDYELFVDPPISERGENEHVGGAAWRIGIGLEFKYPPTPPEEDFNMYQTIVQQWKTSRHFEQVQDVLASVEIPFAVTKVIGFGLGPLVIQSQVFERCIFQHALIPVLRQKFSISSSAYVQDPAYTQRDRNILHSAGLTVLEDPQGLLELDEYSILVAISPNIPIKDIVADICRPGIIIWNSLIPDSTPPSTRVFEIWSCWFENLPDRPQAGRSRFPRPDRLVCRLRVASQSCGLQKPGTTCDRVNLRKTKVAFTFEVPSDTGILTPNVQPLCQAYEHLDQLVREIDIHDATYLDKSDDKVLEFCFARDRAVDTWQAFDWLASLHSAGSHSWLRYSRKTSITRRPTIRFQSGNRINNRVPGVDGLSMASREPPILFKETRLNFEPSSSAFVVDVQLPSIANSSKNRRQLNGSARSNGDGGALRAQGCATASAVYHRKHHHYPRSFLWRVLEDNSILNLRAVDVCKPDKTSDANLILNFHFPHAIRPTCVALSDSSDHDALAVYVLDEAGQLYSLFLRPDSFRKRSFIEAGLGDTCKIFNVNALQSFKTPYRLTAVNPDQLIVTLTDGGHIRLDKSKPSTVPQSPWKETFYNAKGWVQGFKSILSSRSEYDTTAAAAAVETDLGLDDASFLLTACLDHRLRIWNLNSGQIIRTMDMLNAAREPNETSKWRLDPTQTNLIRIVGKVEGKRLCVTYSPVGSGEFKFWQLESDDSNSVDVIDLYPDGHLIPTPPLGSDVWTLADFFVAERHGSRDLQIWILWKNNIAYRVQELTFQVDELLDVWQNRWRSVYSDTTTPSASVSGPSDSVDVSERWLQLILSPGRFPQSTLETALAGYERAIGDVESNTHHSSQSIAESICSAIASNSSLKTAPSGALEYEQFRVASEAQWRKFYRILIEIDKPRGEALALAYEPISEMPSVVCADSISVIRECSKLERICYNPKARHAQSSDLSSLIITGQNFVEGFSDSMLQICQSVLRAELFQETSKTDQERIQFFSDKAGFWRQISDEDCAQVTDVLGPNFNVITSDVYQQMHATCNETWSPRRPTEYPLTELGRRLIVKATEDIADLQWKVCFSQLILLVHMEFEFDRPEDALHNRVNIGAVYRSLLQTLSRLQLVRWLASVRLPTPLSKTDISNSMSGSFSAPTKRSSEEYKSSTALEESIGHLLSIPDLGSGHSLSMTSVITKIVTNICAADSDVELQPHYIQCSLLVRDRADLAIELAPFSDQDPFSVYIQGRVSLALSDYSSAAMHFKKAAYGMSMAQADPGRHSCGLLDDDEWNSLFNGMPRYYAHLVALYEKHKAYSYVVDFARLALQFITKNTRDADLLRIEIQGRLFSGATAISRFELAHSTLIAMKDRALQHSCLRLLIRQMCDNLHNAELMQLSFPGLEGAVDEILARKCQDTVDVITGIPYHQILYSWRIKRNDYRGAAAILLDRIQKLRQLGEGDQFTSEDILDTVITRQYLMLINVLSCVEQKQAWITAEEIPHPSAGAGKGAPVGGKRKVVTLADIRKEYQDELDRIAAIQNNQFGFAADDEMEIL</sequence>
<dbReference type="STRING" id="2512241.A0A553ID77"/>
<feature type="domain" description="SRR1-like" evidence="5">
    <location>
        <begin position="141"/>
        <end position="249"/>
    </location>
</feature>
<proteinExistence type="predicted"/>
<dbReference type="InterPro" id="IPR001680">
    <property type="entry name" value="WD40_rpt"/>
</dbReference>
<protein>
    <submittedName>
        <fullName evidence="9">Uncharacterized protein</fullName>
    </submittedName>
</protein>
<evidence type="ECO:0000256" key="1">
    <source>
        <dbReference type="ARBA" id="ARBA00004123"/>
    </source>
</evidence>
<dbReference type="SUPFAM" id="SSF50978">
    <property type="entry name" value="WD40 repeat-like"/>
    <property type="match status" value="1"/>
</dbReference>
<dbReference type="InterPro" id="IPR012942">
    <property type="entry name" value="SRR1-like"/>
</dbReference>
<reference evidence="10" key="1">
    <citation type="submission" date="2019-06" db="EMBL/GenBank/DDBJ databases">
        <title>Draft genome sequence of the griseofulvin-producing fungus Xylaria cubensis strain G536.</title>
        <authorList>
            <person name="Mead M.E."/>
            <person name="Raja H.A."/>
            <person name="Steenwyk J.L."/>
            <person name="Knowles S.L."/>
            <person name="Oberlies N.H."/>
            <person name="Rokas A."/>
        </authorList>
    </citation>
    <scope>NUCLEOTIDE SEQUENCE [LARGE SCALE GENOMIC DNA]</scope>
    <source>
        <strain evidence="10">G536</strain>
    </source>
</reference>
<name>A0A553ID77_9PEZI</name>
<evidence type="ECO:0000259" key="8">
    <source>
        <dbReference type="Pfam" id="PF23300"/>
    </source>
</evidence>
<evidence type="ECO:0000256" key="2">
    <source>
        <dbReference type="ARBA" id="ARBA00022448"/>
    </source>
</evidence>
<organism evidence="9 10">
    <name type="scientific">Xylaria flabelliformis</name>
    <dbReference type="NCBI Taxonomy" id="2512241"/>
    <lineage>
        <taxon>Eukaryota</taxon>
        <taxon>Fungi</taxon>
        <taxon>Dikarya</taxon>
        <taxon>Ascomycota</taxon>
        <taxon>Pezizomycotina</taxon>
        <taxon>Sordariomycetes</taxon>
        <taxon>Xylariomycetidae</taxon>
        <taxon>Xylariales</taxon>
        <taxon>Xylariaceae</taxon>
        <taxon>Xylaria</taxon>
    </lineage>
</organism>
<dbReference type="Proteomes" id="UP000319160">
    <property type="component" value="Unassembled WGS sequence"/>
</dbReference>
<dbReference type="PANTHER" id="PTHR21286:SF0">
    <property type="entry name" value="NUCLEAR PORE COMPLEX PROTEIN NUP160"/>
    <property type="match status" value="1"/>
</dbReference>
<gene>
    <name evidence="9" type="ORF">FHL15_000799</name>
</gene>
<comment type="caution">
    <text evidence="9">The sequence shown here is derived from an EMBL/GenBank/DDBJ whole genome shotgun (WGS) entry which is preliminary data.</text>
</comment>
<dbReference type="EMBL" id="VFLP01000003">
    <property type="protein sequence ID" value="TRX98154.1"/>
    <property type="molecule type" value="Genomic_DNA"/>
</dbReference>
<feature type="domain" description="Nucleoporin Nup120/160 beta-propeller" evidence="6">
    <location>
        <begin position="508"/>
        <end position="998"/>
    </location>
</feature>
<feature type="domain" description="Nucleoporin Nup120 helical" evidence="7">
    <location>
        <begin position="1040"/>
        <end position="1171"/>
    </location>
</feature>
<dbReference type="GO" id="GO:0017056">
    <property type="term" value="F:structural constituent of nuclear pore"/>
    <property type="evidence" value="ECO:0007669"/>
    <property type="project" value="TreeGrafter"/>
</dbReference>
<evidence type="ECO:0000256" key="3">
    <source>
        <dbReference type="ARBA" id="ARBA00023242"/>
    </source>
</evidence>
<feature type="domain" description="Nucleoporin nup120-like HEAT repeat" evidence="8">
    <location>
        <begin position="1268"/>
        <end position="1438"/>
    </location>
</feature>
<dbReference type="PROSITE" id="PS50082">
    <property type="entry name" value="WD_REPEATS_2"/>
    <property type="match status" value="1"/>
</dbReference>
<feature type="repeat" description="WD" evidence="4">
    <location>
        <begin position="691"/>
        <end position="717"/>
    </location>
</feature>
<dbReference type="InterPro" id="IPR021717">
    <property type="entry name" value="Nucleoporin_Nup160"/>
</dbReference>
<dbReference type="Pfam" id="PF23300">
    <property type="entry name" value="HEAT_Nup120"/>
    <property type="match status" value="1"/>
</dbReference>
<evidence type="ECO:0000259" key="6">
    <source>
        <dbReference type="Pfam" id="PF11715"/>
    </source>
</evidence>
<evidence type="ECO:0000259" key="5">
    <source>
        <dbReference type="Pfam" id="PF07985"/>
    </source>
</evidence>
<dbReference type="GO" id="GO:0005643">
    <property type="term" value="C:nuclear pore"/>
    <property type="evidence" value="ECO:0007669"/>
    <property type="project" value="TreeGrafter"/>
</dbReference>
<evidence type="ECO:0000256" key="4">
    <source>
        <dbReference type="PROSITE-ProRule" id="PRU00221"/>
    </source>
</evidence>
<dbReference type="PANTHER" id="PTHR21286">
    <property type="entry name" value="NUCLEAR PORE COMPLEX PROTEIN NUP160"/>
    <property type="match status" value="1"/>
</dbReference>
<evidence type="ECO:0000259" key="7">
    <source>
        <dbReference type="Pfam" id="PF21486"/>
    </source>
</evidence>
<dbReference type="OrthoDB" id="67716at2759"/>
<dbReference type="Pfam" id="PF07985">
    <property type="entry name" value="SRR1"/>
    <property type="match status" value="1"/>
</dbReference>
<evidence type="ECO:0000313" key="9">
    <source>
        <dbReference type="EMBL" id="TRX98154.1"/>
    </source>
</evidence>
<evidence type="ECO:0000313" key="10">
    <source>
        <dbReference type="Proteomes" id="UP000319160"/>
    </source>
</evidence>
<dbReference type="InterPro" id="IPR056548">
    <property type="entry name" value="HEAT_Nup120"/>
</dbReference>
<dbReference type="InterPro" id="IPR036322">
    <property type="entry name" value="WD40_repeat_dom_sf"/>
</dbReference>
<keyword evidence="3" id="KW-0539">Nucleus</keyword>
<keyword evidence="2" id="KW-0813">Transport</keyword>
<dbReference type="InterPro" id="IPR048884">
    <property type="entry name" value="Nup120_helical"/>
</dbReference>
<dbReference type="InterPro" id="IPR059141">
    <property type="entry name" value="Beta-prop_Nup120_160"/>
</dbReference>
<accession>A0A553ID77</accession>